<name>A0A1T4VRS6_9GAMM</name>
<dbReference type="Proteomes" id="UP000190460">
    <property type="component" value="Unassembled WGS sequence"/>
</dbReference>
<dbReference type="EMBL" id="FUYB01000001">
    <property type="protein sequence ID" value="SKA67694.1"/>
    <property type="molecule type" value="Genomic_DNA"/>
</dbReference>
<keyword evidence="2" id="KW-1185">Reference proteome</keyword>
<organism evidence="1 2">
    <name type="scientific">Thiothrix eikelboomii</name>
    <dbReference type="NCBI Taxonomy" id="92487"/>
    <lineage>
        <taxon>Bacteria</taxon>
        <taxon>Pseudomonadati</taxon>
        <taxon>Pseudomonadota</taxon>
        <taxon>Gammaproteobacteria</taxon>
        <taxon>Thiotrichales</taxon>
        <taxon>Thiotrichaceae</taxon>
        <taxon>Thiothrix</taxon>
    </lineage>
</organism>
<gene>
    <name evidence="1" type="ORF">SAMN02745130_00090</name>
</gene>
<evidence type="ECO:0000313" key="2">
    <source>
        <dbReference type="Proteomes" id="UP000190460"/>
    </source>
</evidence>
<reference evidence="1 2" key="1">
    <citation type="submission" date="2017-02" db="EMBL/GenBank/DDBJ databases">
        <authorList>
            <person name="Peterson S.W."/>
        </authorList>
    </citation>
    <scope>NUCLEOTIDE SEQUENCE [LARGE SCALE GENOMIC DNA]</scope>
    <source>
        <strain evidence="1 2">ATCC 49788</strain>
    </source>
</reference>
<protein>
    <submittedName>
        <fullName evidence="1">Uncharacterized protein</fullName>
    </submittedName>
</protein>
<accession>A0A1T4VRS6</accession>
<dbReference type="AlphaFoldDB" id="A0A1T4VRS6"/>
<evidence type="ECO:0000313" key="1">
    <source>
        <dbReference type="EMBL" id="SKA67694.1"/>
    </source>
</evidence>
<dbReference type="RefSeq" id="WP_078920610.1">
    <property type="nucleotide sequence ID" value="NZ_FUYB01000001.1"/>
</dbReference>
<sequence length="253" mass="28823">MKNICFIGTSHLGSVASAWHNRIAPLYPEFKPSFFAGPGTSLYQAELLPNQIKAPAASQLEEYFRLSADGLTTIELDQYDCFIFQSLDEHFMGTSELCQLMAVENEDEQVFFSSACLEATVETSIERSPVTRYVKHIRSCVDTPIIVSMTPKTSILAIEKHPEEYTPYLQYAALFQDIFIKARTKILDYPKLTMVEQPEETLATPYFTKVEYLNPYGKQNLANVTDYWHKNVKYGKAVLIKILEHIKTIPLSE</sequence>
<dbReference type="OrthoDB" id="6174477at2"/>
<proteinExistence type="predicted"/>